<dbReference type="AlphaFoldDB" id="A0AAW6TRA9"/>
<keyword evidence="2 11" id="KW-0808">Transferase</keyword>
<evidence type="ECO:0000256" key="3">
    <source>
        <dbReference type="ARBA" id="ARBA00022695"/>
    </source>
</evidence>
<feature type="domain" description="AAA+ ATPase" evidence="12">
    <location>
        <begin position="37"/>
        <end position="181"/>
    </location>
</feature>
<keyword evidence="3 11" id="KW-0548">Nucleotidyltransferase</keyword>
<evidence type="ECO:0000256" key="8">
    <source>
        <dbReference type="ARBA" id="ARBA00022840"/>
    </source>
</evidence>
<dbReference type="Pfam" id="PF12169">
    <property type="entry name" value="DNA_pol3_gamma3"/>
    <property type="match status" value="1"/>
</dbReference>
<gene>
    <name evidence="11 13" type="primary">dnaX</name>
    <name evidence="13" type="ORF">QJ522_04040</name>
</gene>
<evidence type="ECO:0000256" key="7">
    <source>
        <dbReference type="ARBA" id="ARBA00022833"/>
    </source>
</evidence>
<dbReference type="SMART" id="SM00382">
    <property type="entry name" value="AAA"/>
    <property type="match status" value="1"/>
</dbReference>
<sequence>MAYTVLARKYRSQTFDDVVGQDPISKTLKNAIETGRVAHAYLFSGTRGVGKTTMARILAKALNCLTSDGPTTSPCCKCDSCVSINTGEDIDVIEIDGASNNRVDEIRELRENAIYRPARARYKIYIIDEVHMLTTQAFNALLKTLEEPPEHVKFIFATTEPNKVIATIQSRCQRFDFHNINPKQVAEQLKSILKKEKIKYEDDLVLALAKMANGSMRDGLSLLDRLISTGIQPLSVDLLEDFLGRPNAEKVQTLVEKIGDADAAGTLTATEDLINTGLGEAQIVDALTEQMRDLLVIASAGVDTDLLILTADQKERAAELAKKFDTAGLIYNITALEKLRWAVKNSDTPRALLDASLLRFALSEHFINVDELLARSSGSAAAPVKKKLPVETKPATAILSIPTRPTEPRASVVPVSHAEPMPEDLAASWPEVLESLAKRLSPATTSLLAGSSPKDFVGEILTIEFAATAKMQKEMCESNGRSDQIAEALGKCLGRSVRLRFTMADAPQADAGAERIPFAERQRQILSDPGVKTVLMELGATVTGIEEE</sequence>
<keyword evidence="14" id="KW-1185">Reference proteome</keyword>
<dbReference type="Proteomes" id="UP001431776">
    <property type="component" value="Unassembled WGS sequence"/>
</dbReference>
<evidence type="ECO:0000256" key="9">
    <source>
        <dbReference type="ARBA" id="ARBA00022932"/>
    </source>
</evidence>
<evidence type="ECO:0000256" key="1">
    <source>
        <dbReference type="ARBA" id="ARBA00006360"/>
    </source>
</evidence>
<dbReference type="EC" id="2.7.7.7" evidence="11"/>
<evidence type="ECO:0000256" key="11">
    <source>
        <dbReference type="RuleBase" id="RU364063"/>
    </source>
</evidence>
<evidence type="ECO:0000313" key="14">
    <source>
        <dbReference type="Proteomes" id="UP001431776"/>
    </source>
</evidence>
<name>A0AAW6TRA9_9BACT</name>
<dbReference type="InterPro" id="IPR022754">
    <property type="entry name" value="DNA_pol_III_gamma-3"/>
</dbReference>
<dbReference type="Gene3D" id="3.40.50.300">
    <property type="entry name" value="P-loop containing nucleotide triphosphate hydrolases"/>
    <property type="match status" value="1"/>
</dbReference>
<dbReference type="SUPFAM" id="SSF52540">
    <property type="entry name" value="P-loop containing nucleoside triphosphate hydrolases"/>
    <property type="match status" value="1"/>
</dbReference>
<keyword evidence="8 11" id="KW-0067">ATP-binding</keyword>
<dbReference type="InterPro" id="IPR045085">
    <property type="entry name" value="HLD_clamp_pol_III_gamma_tau"/>
</dbReference>
<dbReference type="Pfam" id="PF13177">
    <property type="entry name" value="DNA_pol3_delta2"/>
    <property type="match status" value="1"/>
</dbReference>
<proteinExistence type="inferred from homology"/>
<evidence type="ECO:0000256" key="4">
    <source>
        <dbReference type="ARBA" id="ARBA00022705"/>
    </source>
</evidence>
<keyword evidence="6 11" id="KW-0547">Nucleotide-binding</keyword>
<dbReference type="SUPFAM" id="SSF48019">
    <property type="entry name" value="post-AAA+ oligomerization domain-like"/>
    <property type="match status" value="1"/>
</dbReference>
<dbReference type="GO" id="GO:0046872">
    <property type="term" value="F:metal ion binding"/>
    <property type="evidence" value="ECO:0007669"/>
    <property type="project" value="UniProtKB-KW"/>
</dbReference>
<evidence type="ECO:0000256" key="6">
    <source>
        <dbReference type="ARBA" id="ARBA00022741"/>
    </source>
</evidence>
<evidence type="ECO:0000256" key="5">
    <source>
        <dbReference type="ARBA" id="ARBA00022723"/>
    </source>
</evidence>
<dbReference type="NCBIfam" id="NF004046">
    <property type="entry name" value="PRK05563.1"/>
    <property type="match status" value="1"/>
</dbReference>
<dbReference type="RefSeq" id="WP_349243615.1">
    <property type="nucleotide sequence ID" value="NZ_JASCXX010000003.1"/>
</dbReference>
<dbReference type="InterPro" id="IPR003593">
    <property type="entry name" value="AAA+_ATPase"/>
</dbReference>
<dbReference type="PANTHER" id="PTHR11669:SF0">
    <property type="entry name" value="PROTEIN STICHEL-LIKE 2"/>
    <property type="match status" value="1"/>
</dbReference>
<reference evidence="13" key="1">
    <citation type="submission" date="2023-05" db="EMBL/GenBank/DDBJ databases">
        <title>Anaerotaeda fermentans gen. nov., sp. nov., a novel anaerobic planctomycete of the new family within the order Sedimentisphaerales isolated from Taman Peninsula, Russia.</title>
        <authorList>
            <person name="Khomyakova M.A."/>
            <person name="Merkel A.Y."/>
            <person name="Slobodkin A.I."/>
        </authorList>
    </citation>
    <scope>NUCLEOTIDE SEQUENCE</scope>
    <source>
        <strain evidence="13">M17dextr</strain>
    </source>
</reference>
<comment type="subunit">
    <text evidence="11">DNA polymerase III contains a core (composed of alpha, epsilon and theta chains) that associates with a tau subunit. This core dimerizes to form the POLIII' complex. PolIII' associates with the gamma complex (composed of gamma, delta, delta', psi and chi chains) and with the beta chain to form the complete DNA polymerase III complex.</text>
</comment>
<evidence type="ECO:0000256" key="2">
    <source>
        <dbReference type="ARBA" id="ARBA00022679"/>
    </source>
</evidence>
<keyword evidence="7" id="KW-0862">Zinc</keyword>
<dbReference type="GO" id="GO:0009360">
    <property type="term" value="C:DNA polymerase III complex"/>
    <property type="evidence" value="ECO:0007669"/>
    <property type="project" value="InterPro"/>
</dbReference>
<comment type="similarity">
    <text evidence="1 11">Belongs to the DnaX/STICHEL family.</text>
</comment>
<dbReference type="NCBIfam" id="TIGR02397">
    <property type="entry name" value="dnaX_nterm"/>
    <property type="match status" value="1"/>
</dbReference>
<dbReference type="CDD" id="cd00009">
    <property type="entry name" value="AAA"/>
    <property type="match status" value="1"/>
</dbReference>
<dbReference type="InterPro" id="IPR050238">
    <property type="entry name" value="DNA_Rep/Repair_Clamp_Loader"/>
</dbReference>
<dbReference type="GO" id="GO:0003677">
    <property type="term" value="F:DNA binding"/>
    <property type="evidence" value="ECO:0007669"/>
    <property type="project" value="InterPro"/>
</dbReference>
<organism evidence="13 14">
    <name type="scientific">Anaerobaca lacustris</name>
    <dbReference type="NCBI Taxonomy" id="3044600"/>
    <lineage>
        <taxon>Bacteria</taxon>
        <taxon>Pseudomonadati</taxon>
        <taxon>Planctomycetota</taxon>
        <taxon>Phycisphaerae</taxon>
        <taxon>Sedimentisphaerales</taxon>
        <taxon>Anaerobacaceae</taxon>
        <taxon>Anaerobaca</taxon>
    </lineage>
</organism>
<comment type="function">
    <text evidence="11">DNA polymerase III is a complex, multichain enzyme responsible for most of the replicative synthesis in bacteria. This DNA polymerase also exhibits 3' to 5' exonuclease activity.</text>
</comment>
<dbReference type="GO" id="GO:0005524">
    <property type="term" value="F:ATP binding"/>
    <property type="evidence" value="ECO:0007669"/>
    <property type="project" value="UniProtKB-KW"/>
</dbReference>
<protein>
    <recommendedName>
        <fullName evidence="11">DNA polymerase III subunit gamma/tau</fullName>
        <ecNumber evidence="11">2.7.7.7</ecNumber>
    </recommendedName>
</protein>
<dbReference type="Pfam" id="PF22608">
    <property type="entry name" value="DNAX_ATPase_lid"/>
    <property type="match status" value="1"/>
</dbReference>
<comment type="caution">
    <text evidence="13">The sequence shown here is derived from an EMBL/GenBank/DDBJ whole genome shotgun (WGS) entry which is preliminary data.</text>
</comment>
<dbReference type="InterPro" id="IPR027417">
    <property type="entry name" value="P-loop_NTPase"/>
</dbReference>
<accession>A0AAW6TRA9</accession>
<evidence type="ECO:0000256" key="10">
    <source>
        <dbReference type="ARBA" id="ARBA00049244"/>
    </source>
</evidence>
<dbReference type="FunFam" id="3.40.50.300:FF:000014">
    <property type="entry name" value="DNA polymerase III subunit gamma/tau"/>
    <property type="match status" value="1"/>
</dbReference>
<dbReference type="InterPro" id="IPR008921">
    <property type="entry name" value="DNA_pol3_clamp-load_cplx_C"/>
</dbReference>
<evidence type="ECO:0000313" key="13">
    <source>
        <dbReference type="EMBL" id="MDI6448208.1"/>
    </source>
</evidence>
<keyword evidence="5" id="KW-0479">Metal-binding</keyword>
<evidence type="ECO:0000259" key="12">
    <source>
        <dbReference type="SMART" id="SM00382"/>
    </source>
</evidence>
<dbReference type="Gene3D" id="1.10.8.60">
    <property type="match status" value="1"/>
</dbReference>
<dbReference type="GO" id="GO:0003887">
    <property type="term" value="F:DNA-directed DNA polymerase activity"/>
    <property type="evidence" value="ECO:0007669"/>
    <property type="project" value="UniProtKB-KW"/>
</dbReference>
<dbReference type="PANTHER" id="PTHR11669">
    <property type="entry name" value="REPLICATION FACTOR C / DNA POLYMERASE III GAMMA-TAU SUBUNIT"/>
    <property type="match status" value="1"/>
</dbReference>
<dbReference type="GO" id="GO:0006261">
    <property type="term" value="P:DNA-templated DNA replication"/>
    <property type="evidence" value="ECO:0007669"/>
    <property type="project" value="TreeGrafter"/>
</dbReference>
<dbReference type="CDD" id="cd18137">
    <property type="entry name" value="HLD_clamp_pol_III_gamma_tau"/>
    <property type="match status" value="1"/>
</dbReference>
<keyword evidence="9 11" id="KW-0239">DNA-directed DNA polymerase</keyword>
<comment type="catalytic activity">
    <reaction evidence="10 11">
        <text>DNA(n) + a 2'-deoxyribonucleoside 5'-triphosphate = DNA(n+1) + diphosphate</text>
        <dbReference type="Rhea" id="RHEA:22508"/>
        <dbReference type="Rhea" id="RHEA-COMP:17339"/>
        <dbReference type="Rhea" id="RHEA-COMP:17340"/>
        <dbReference type="ChEBI" id="CHEBI:33019"/>
        <dbReference type="ChEBI" id="CHEBI:61560"/>
        <dbReference type="ChEBI" id="CHEBI:173112"/>
        <dbReference type="EC" id="2.7.7.7"/>
    </reaction>
</comment>
<dbReference type="InterPro" id="IPR012763">
    <property type="entry name" value="DNA_pol_III_sug/sutau_N"/>
</dbReference>
<dbReference type="EMBL" id="JASCXX010000003">
    <property type="protein sequence ID" value="MDI6448208.1"/>
    <property type="molecule type" value="Genomic_DNA"/>
</dbReference>
<dbReference type="Gene3D" id="1.20.272.10">
    <property type="match status" value="1"/>
</dbReference>
<keyword evidence="4 11" id="KW-0235">DNA replication</keyword>